<evidence type="ECO:0000256" key="2">
    <source>
        <dbReference type="ARBA" id="ARBA00023136"/>
    </source>
</evidence>
<keyword evidence="8" id="KW-1185">Reference proteome</keyword>
<gene>
    <name evidence="7" type="ORF">GGD90_002681</name>
</gene>
<dbReference type="GO" id="GO:0009279">
    <property type="term" value="C:cell outer membrane"/>
    <property type="evidence" value="ECO:0007669"/>
    <property type="project" value="UniProtKB-SubCell"/>
</dbReference>
<dbReference type="Proteomes" id="UP000587070">
    <property type="component" value="Unassembled WGS sequence"/>
</dbReference>
<keyword evidence="3" id="KW-0998">Cell outer membrane</keyword>
<dbReference type="PROSITE" id="PS51257">
    <property type="entry name" value="PROKAR_LIPOPROTEIN"/>
    <property type="match status" value="1"/>
</dbReference>
<keyword evidence="5" id="KW-0732">Signal</keyword>
<dbReference type="SUPFAM" id="SSF103088">
    <property type="entry name" value="OmpA-like"/>
    <property type="match status" value="1"/>
</dbReference>
<proteinExistence type="predicted"/>
<dbReference type="CDD" id="cd07185">
    <property type="entry name" value="OmpA_C-like"/>
    <property type="match status" value="1"/>
</dbReference>
<dbReference type="InterPro" id="IPR036737">
    <property type="entry name" value="OmpA-like_sf"/>
</dbReference>
<evidence type="ECO:0000256" key="4">
    <source>
        <dbReference type="PROSITE-ProRule" id="PRU00473"/>
    </source>
</evidence>
<comment type="subcellular location">
    <subcellularLocation>
        <location evidence="1">Cell outer membrane</location>
    </subcellularLocation>
</comment>
<evidence type="ECO:0000313" key="8">
    <source>
        <dbReference type="Proteomes" id="UP000587070"/>
    </source>
</evidence>
<dbReference type="InterPro" id="IPR006665">
    <property type="entry name" value="OmpA-like"/>
</dbReference>
<name>A0A840GJE2_RHOTE</name>
<accession>A0A840GJE2</accession>
<dbReference type="InterPro" id="IPR006664">
    <property type="entry name" value="OMP_bac"/>
</dbReference>
<dbReference type="AlphaFoldDB" id="A0A840GJE2"/>
<feature type="signal peptide" evidence="5">
    <location>
        <begin position="1"/>
        <end position="21"/>
    </location>
</feature>
<dbReference type="EMBL" id="JACIGE010000010">
    <property type="protein sequence ID" value="MBB4248289.1"/>
    <property type="molecule type" value="Genomic_DNA"/>
</dbReference>
<comment type="caution">
    <text evidence="7">The sequence shown here is derived from an EMBL/GenBank/DDBJ whole genome shotgun (WGS) entry which is preliminary data.</text>
</comment>
<protein>
    <submittedName>
        <fullName evidence="7">Outer membrane protein OmpA-like peptidoglycan-associated protein</fullName>
    </submittedName>
</protein>
<dbReference type="Gene3D" id="3.30.1330.60">
    <property type="entry name" value="OmpA-like domain"/>
    <property type="match status" value="1"/>
</dbReference>
<dbReference type="PANTHER" id="PTHR30329:SF21">
    <property type="entry name" value="LIPOPROTEIN YIAD-RELATED"/>
    <property type="match status" value="1"/>
</dbReference>
<evidence type="ECO:0000256" key="1">
    <source>
        <dbReference type="ARBA" id="ARBA00004442"/>
    </source>
</evidence>
<keyword evidence="2 4" id="KW-0472">Membrane</keyword>
<evidence type="ECO:0000256" key="5">
    <source>
        <dbReference type="SAM" id="SignalP"/>
    </source>
</evidence>
<dbReference type="InterPro" id="IPR050330">
    <property type="entry name" value="Bact_OuterMem_StrucFunc"/>
</dbReference>
<organism evidence="7 8">
    <name type="scientific">Rhodocyclus tenuis</name>
    <name type="common">Rhodospirillum tenue</name>
    <dbReference type="NCBI Taxonomy" id="1066"/>
    <lineage>
        <taxon>Bacteria</taxon>
        <taxon>Pseudomonadati</taxon>
        <taxon>Pseudomonadota</taxon>
        <taxon>Betaproteobacteria</taxon>
        <taxon>Rhodocyclales</taxon>
        <taxon>Rhodocyclaceae</taxon>
        <taxon>Rhodocyclus</taxon>
    </lineage>
</organism>
<evidence type="ECO:0000313" key="7">
    <source>
        <dbReference type="EMBL" id="MBB4248289.1"/>
    </source>
</evidence>
<dbReference type="PANTHER" id="PTHR30329">
    <property type="entry name" value="STATOR ELEMENT OF FLAGELLAR MOTOR COMPLEX"/>
    <property type="match status" value="1"/>
</dbReference>
<dbReference type="PRINTS" id="PR01021">
    <property type="entry name" value="OMPADOMAIN"/>
</dbReference>
<feature type="chain" id="PRO_5032770367" evidence="5">
    <location>
        <begin position="22"/>
        <end position="173"/>
    </location>
</feature>
<sequence>MKSLCLVCLVAGLLLGGCASRSVGEEADGAIPPFPKKVPQSVHAHVETPETRAAGATETGAGEDEAASIYFGYGSSKVDVAGREKLRALASKLDRNSESTVTLIGRTDDLGSPSYSLAVAGKRVDAVADILRSYGVARNRISRSVRGNETLAAHCATKACKKRMRRVEVKYSP</sequence>
<evidence type="ECO:0000256" key="3">
    <source>
        <dbReference type="ARBA" id="ARBA00023237"/>
    </source>
</evidence>
<reference evidence="7 8" key="1">
    <citation type="submission" date="2020-08" db="EMBL/GenBank/DDBJ databases">
        <title>Genome sequencing of Purple Non-Sulfur Bacteria from various extreme environments.</title>
        <authorList>
            <person name="Mayer M."/>
        </authorList>
    </citation>
    <scope>NUCLEOTIDE SEQUENCE [LARGE SCALE GENOMIC DNA]</scope>
    <source>
        <strain evidence="7 8">2761</strain>
    </source>
</reference>
<dbReference type="RefSeq" id="WP_184415174.1">
    <property type="nucleotide sequence ID" value="NZ_JACIGE010000010.1"/>
</dbReference>
<evidence type="ECO:0000259" key="6">
    <source>
        <dbReference type="PROSITE" id="PS51123"/>
    </source>
</evidence>
<dbReference type="Pfam" id="PF00691">
    <property type="entry name" value="OmpA"/>
    <property type="match status" value="1"/>
</dbReference>
<feature type="domain" description="OmpA-like" evidence="6">
    <location>
        <begin position="58"/>
        <end position="173"/>
    </location>
</feature>
<dbReference type="PROSITE" id="PS51123">
    <property type="entry name" value="OMPA_2"/>
    <property type="match status" value="1"/>
</dbReference>